<evidence type="ECO:0000259" key="5">
    <source>
        <dbReference type="PROSITE" id="PS50004"/>
    </source>
</evidence>
<dbReference type="SUPFAM" id="SSF49562">
    <property type="entry name" value="C2 domain (Calcium/lipid-binding domain, CaLB)"/>
    <property type="match status" value="1"/>
</dbReference>
<dbReference type="Proteomes" id="UP001165160">
    <property type="component" value="Unassembled WGS sequence"/>
</dbReference>
<reference evidence="7" key="1">
    <citation type="journal article" date="2023" name="Commun. Biol.">
        <title>Genome analysis of Parmales, the sister group of diatoms, reveals the evolutionary specialization of diatoms from phago-mixotrophs to photoautotrophs.</title>
        <authorList>
            <person name="Ban H."/>
            <person name="Sato S."/>
            <person name="Yoshikawa S."/>
            <person name="Yamada K."/>
            <person name="Nakamura Y."/>
            <person name="Ichinomiya M."/>
            <person name="Sato N."/>
            <person name="Blanc-Mathieu R."/>
            <person name="Endo H."/>
            <person name="Kuwata A."/>
            <person name="Ogata H."/>
        </authorList>
    </citation>
    <scope>NUCLEOTIDE SEQUENCE [LARGE SCALE GENOMIC DNA]</scope>
    <source>
        <strain evidence="7">NIES 3699</strain>
    </source>
</reference>
<gene>
    <name evidence="6" type="ORF">TrVE_jg7883</name>
</gene>
<dbReference type="PROSITE" id="PS50004">
    <property type="entry name" value="C2"/>
    <property type="match status" value="1"/>
</dbReference>
<sequence length="991" mass="111279">MSPPPSISIPVNTTPASVRSDSSDWGISLSGINEEPIVTHKRSSSSPATPSSPNIRNRWASTSSRLLSSLKRSPTPSPKKNKNPRPYSKTSSPNTVNSALTFQTNNNKIAGSYVYKRNKRFGYTRRFLAIDVESGVFFYFSSYPTEEERELTIDDLKSSIFLKSQLLPSEWTLSDAPDDPTGFFVFRGAGAANLQSKSGRANSLFFKVIEEEEGMTKGEWVEIATKLSARGTDQFLHSHISIKGLANVEKVKRTRKTTKIEGQKIESKLGSSSKKKTTTTKVTVAEEEHKVKPRRHYPNLWMTDEEMMKEVIKPTQQIQDTTARNPSLTSLGLVEVELLQCFGLPKMDRFGKTDAYGIFVLGDTYFRSDTIDDNYSPIFLPRCRRGARFNITVPYERLYVSIYDDDGSFASDDYIGRVEIDLSRLTPHLTYDVSLALRDSDSIYSRKSKGVVRLRIKITDWKSDAVIARSWIRNFFRRQDGGQIVVTDKPMARQIANTCWGSEVPGEYSARLFKATIREFDLYEINFIHLVKKTLWEVAFYESPKLGVFKSLYVLAAWLWVAEDGFRAGLVSFLVFVIISLCENYYDRPAARTPLGFRTAKESKGNESQAALSSRASLVISRSYSNSSINPVADSYFSSNNASNRNSGDFPFCNISLYPERGFDESLSRNLKNKNLVSLLEQKTTAAIDHMPTFRESSDSGVVKIEEDEDDEDDDDNENIHLSANRSFLLDRHLTSRRPVTADRRSTFNFYEKHIEQDEKKNGRSSSIINKFIKYRNRANLATLGLVADKIFSYEGGGTCGSKVVTEEATLKSQSSVNPVTAMKTKYMTPVQVGFKIAVAFFRALHSIATWKNTTITAIVVAGLVILTVIAFVFPFGLLFKAVGVAFVGPQNYLVSWYNHTQLLREQAKASDATDQLKRATSEVSSAGSVMSLSKTDKKAAIKKIFSKSSDAEDKGKLKKLVVHLPRRNVLDCSRFSDDLNLFEASTFYAH</sequence>
<keyword evidence="2" id="KW-0106">Calcium</keyword>
<keyword evidence="1" id="KW-0479">Metal-binding</keyword>
<evidence type="ECO:0000313" key="6">
    <source>
        <dbReference type="EMBL" id="GMI02211.1"/>
    </source>
</evidence>
<feature type="compositionally biased region" description="Low complexity" evidence="3">
    <location>
        <begin position="44"/>
        <end position="53"/>
    </location>
</feature>
<feature type="compositionally biased region" description="Low complexity" evidence="3">
    <location>
        <begin position="61"/>
        <end position="74"/>
    </location>
</feature>
<evidence type="ECO:0000256" key="1">
    <source>
        <dbReference type="ARBA" id="ARBA00022723"/>
    </source>
</evidence>
<name>A0A9W7C9P3_9STRA</name>
<dbReference type="AlphaFoldDB" id="A0A9W7C9P3"/>
<dbReference type="GO" id="GO:0046872">
    <property type="term" value="F:metal ion binding"/>
    <property type="evidence" value="ECO:0007669"/>
    <property type="project" value="UniProtKB-KW"/>
</dbReference>
<keyword evidence="7" id="KW-1185">Reference proteome</keyword>
<dbReference type="Pfam" id="PF00168">
    <property type="entry name" value="C2"/>
    <property type="match status" value="1"/>
</dbReference>
<feature type="transmembrane region" description="Helical" evidence="4">
    <location>
        <begin position="857"/>
        <end position="880"/>
    </location>
</feature>
<dbReference type="PANTHER" id="PTHR45911">
    <property type="entry name" value="C2 DOMAIN-CONTAINING PROTEIN"/>
    <property type="match status" value="1"/>
</dbReference>
<accession>A0A9W7C9P3</accession>
<evidence type="ECO:0000256" key="2">
    <source>
        <dbReference type="ARBA" id="ARBA00022837"/>
    </source>
</evidence>
<feature type="transmembrane region" description="Helical" evidence="4">
    <location>
        <begin position="833"/>
        <end position="851"/>
    </location>
</feature>
<evidence type="ECO:0000256" key="3">
    <source>
        <dbReference type="SAM" id="MobiDB-lite"/>
    </source>
</evidence>
<evidence type="ECO:0000256" key="4">
    <source>
        <dbReference type="SAM" id="Phobius"/>
    </source>
</evidence>
<feature type="region of interest" description="Disordered" evidence="3">
    <location>
        <begin position="1"/>
        <end position="98"/>
    </location>
</feature>
<dbReference type="InterPro" id="IPR035892">
    <property type="entry name" value="C2_domain_sf"/>
</dbReference>
<feature type="domain" description="C2" evidence="5">
    <location>
        <begin position="314"/>
        <end position="435"/>
    </location>
</feature>
<dbReference type="EMBL" id="BRXX01000279">
    <property type="protein sequence ID" value="GMI02211.1"/>
    <property type="molecule type" value="Genomic_DNA"/>
</dbReference>
<protein>
    <recommendedName>
        <fullName evidence="5">C2 domain-containing protein</fullName>
    </recommendedName>
</protein>
<proteinExistence type="predicted"/>
<comment type="caution">
    <text evidence="6">The sequence shown here is derived from an EMBL/GenBank/DDBJ whole genome shotgun (WGS) entry which is preliminary data.</text>
</comment>
<feature type="region of interest" description="Disordered" evidence="3">
    <location>
        <begin position="266"/>
        <end position="289"/>
    </location>
</feature>
<dbReference type="InterPro" id="IPR000008">
    <property type="entry name" value="C2_dom"/>
</dbReference>
<keyword evidence="4" id="KW-0812">Transmembrane</keyword>
<dbReference type="Gene3D" id="2.60.40.150">
    <property type="entry name" value="C2 domain"/>
    <property type="match status" value="1"/>
</dbReference>
<keyword evidence="4" id="KW-0472">Membrane</keyword>
<organism evidence="6 7">
    <name type="scientific">Triparma verrucosa</name>
    <dbReference type="NCBI Taxonomy" id="1606542"/>
    <lineage>
        <taxon>Eukaryota</taxon>
        <taxon>Sar</taxon>
        <taxon>Stramenopiles</taxon>
        <taxon>Ochrophyta</taxon>
        <taxon>Bolidophyceae</taxon>
        <taxon>Parmales</taxon>
        <taxon>Triparmaceae</taxon>
        <taxon>Triparma</taxon>
    </lineage>
</organism>
<evidence type="ECO:0000313" key="7">
    <source>
        <dbReference type="Proteomes" id="UP001165160"/>
    </source>
</evidence>
<feature type="compositionally biased region" description="Polar residues" evidence="3">
    <location>
        <begin position="9"/>
        <end position="25"/>
    </location>
</feature>
<keyword evidence="4" id="KW-1133">Transmembrane helix</keyword>